<dbReference type="Proteomes" id="UP000249748">
    <property type="component" value="Unassembled WGS sequence"/>
</dbReference>
<evidence type="ECO:0000313" key="2">
    <source>
        <dbReference type="Proteomes" id="UP000249748"/>
    </source>
</evidence>
<accession>A0ACD1IWE6</accession>
<proteinExistence type="predicted"/>
<sequence length="135" mass="15045">MNRSFDSCDLSVHSYPGQGSTRIRTGDSVHLIKTYFSLKLPSFSVLPSYESTKIRCKMRLWTNNIVALLFMGAAAATDILFDHFEVHPKFVVAQILNTISATTVIVKEMVSVTSMAYITHATLLGMLFLAVVQRI</sequence>
<organism evidence="1 2">
    <name type="scientific">Aspergillus costaricaensis CBS 115574</name>
    <dbReference type="NCBI Taxonomy" id="1448317"/>
    <lineage>
        <taxon>Eukaryota</taxon>
        <taxon>Fungi</taxon>
        <taxon>Dikarya</taxon>
        <taxon>Ascomycota</taxon>
        <taxon>Pezizomycotina</taxon>
        <taxon>Eurotiomycetes</taxon>
        <taxon>Eurotiomycetidae</taxon>
        <taxon>Eurotiales</taxon>
        <taxon>Aspergillaceae</taxon>
        <taxon>Aspergillus</taxon>
        <taxon>Aspergillus subgen. Circumdati</taxon>
    </lineage>
</organism>
<protein>
    <submittedName>
        <fullName evidence="1">Uncharacterized protein</fullName>
    </submittedName>
</protein>
<evidence type="ECO:0000313" key="1">
    <source>
        <dbReference type="EMBL" id="RAK94468.1"/>
    </source>
</evidence>
<dbReference type="EMBL" id="KZ824535">
    <property type="protein sequence ID" value="RAK94468.1"/>
    <property type="molecule type" value="Genomic_DNA"/>
</dbReference>
<gene>
    <name evidence="1" type="ORF">BO79DRAFT_212706</name>
</gene>
<name>A0ACD1IWE6_9EURO</name>
<keyword evidence="2" id="KW-1185">Reference proteome</keyword>
<reference evidence="1" key="1">
    <citation type="submission" date="2018-02" db="EMBL/GenBank/DDBJ databases">
        <title>The genomes of Aspergillus section Nigri reveals drivers in fungal speciation.</title>
        <authorList>
            <consortium name="DOE Joint Genome Institute"/>
            <person name="Vesth T.C."/>
            <person name="Nybo J."/>
            <person name="Theobald S."/>
            <person name="Brandl J."/>
            <person name="Frisvad J.C."/>
            <person name="Nielsen K.F."/>
            <person name="Lyhne E.K."/>
            <person name="Kogle M.E."/>
            <person name="Kuo A."/>
            <person name="Riley R."/>
            <person name="Clum A."/>
            <person name="Nolan M."/>
            <person name="Lipzen A."/>
            <person name="Salamov A."/>
            <person name="Henrissat B."/>
            <person name="Wiebenga A."/>
            <person name="De vries R.P."/>
            <person name="Grigoriev I.V."/>
            <person name="Mortensen U.H."/>
            <person name="Andersen M.R."/>
            <person name="Baker S.E."/>
        </authorList>
    </citation>
    <scope>NUCLEOTIDE SEQUENCE</scope>
    <source>
        <strain evidence="1">CBS 115574</strain>
    </source>
</reference>